<dbReference type="AlphaFoldDB" id="A0A9D5HHE8"/>
<accession>A0A9D5HHE8</accession>
<gene>
    <name evidence="2" type="ORF">J5N97_011992</name>
</gene>
<reference evidence="2" key="1">
    <citation type="submission" date="2021-03" db="EMBL/GenBank/DDBJ databases">
        <authorList>
            <person name="Li Z."/>
            <person name="Yang C."/>
        </authorList>
    </citation>
    <scope>NUCLEOTIDE SEQUENCE</scope>
    <source>
        <strain evidence="2">Dzin_1.0</strain>
        <tissue evidence="2">Leaf</tissue>
    </source>
</reference>
<dbReference type="Proteomes" id="UP001085076">
    <property type="component" value="Miscellaneous, Linkage group lg03"/>
</dbReference>
<organism evidence="2 3">
    <name type="scientific">Dioscorea zingiberensis</name>
    <dbReference type="NCBI Taxonomy" id="325984"/>
    <lineage>
        <taxon>Eukaryota</taxon>
        <taxon>Viridiplantae</taxon>
        <taxon>Streptophyta</taxon>
        <taxon>Embryophyta</taxon>
        <taxon>Tracheophyta</taxon>
        <taxon>Spermatophyta</taxon>
        <taxon>Magnoliopsida</taxon>
        <taxon>Liliopsida</taxon>
        <taxon>Dioscoreales</taxon>
        <taxon>Dioscoreaceae</taxon>
        <taxon>Dioscorea</taxon>
    </lineage>
</organism>
<evidence type="ECO:0000313" key="3">
    <source>
        <dbReference type="Proteomes" id="UP001085076"/>
    </source>
</evidence>
<sequence length="230" mass="25339">MLGVLTVQDDNSLRKLLNLVERKIELVNFGGVYSHKPSTALLLLLEIICKVPPQIVRVHPFPVSNSFLPPCWSPQLAEFVLSRWLPPGRLVLPFAIPFLGTVPLDINIDVKPSLPGHPSILETTRSSLSLRLQRSRVSTPPRPLSDPDDADNERPPADHAGDERPQETTALGSLLNCFYLGLIGVVRVGILLEAIASLSSAITFTEEVKRFISRYLTAILVALKGRCVKK</sequence>
<dbReference type="EMBL" id="JAGGNH010000003">
    <property type="protein sequence ID" value="KAJ0976518.1"/>
    <property type="molecule type" value="Genomic_DNA"/>
</dbReference>
<comment type="caution">
    <text evidence="2">The sequence shown here is derived from an EMBL/GenBank/DDBJ whole genome shotgun (WGS) entry which is preliminary data.</text>
</comment>
<proteinExistence type="predicted"/>
<feature type="compositionally biased region" description="Basic and acidic residues" evidence="1">
    <location>
        <begin position="152"/>
        <end position="166"/>
    </location>
</feature>
<reference evidence="2" key="2">
    <citation type="journal article" date="2022" name="Hortic Res">
        <title>The genome of Dioscorea zingiberensis sheds light on the biosynthesis, origin and evolution of the medicinally important diosgenin saponins.</title>
        <authorList>
            <person name="Li Y."/>
            <person name="Tan C."/>
            <person name="Li Z."/>
            <person name="Guo J."/>
            <person name="Li S."/>
            <person name="Chen X."/>
            <person name="Wang C."/>
            <person name="Dai X."/>
            <person name="Yang H."/>
            <person name="Song W."/>
            <person name="Hou L."/>
            <person name="Xu J."/>
            <person name="Tong Z."/>
            <person name="Xu A."/>
            <person name="Yuan X."/>
            <person name="Wang W."/>
            <person name="Yang Q."/>
            <person name="Chen L."/>
            <person name="Sun Z."/>
            <person name="Wang K."/>
            <person name="Pan B."/>
            <person name="Chen J."/>
            <person name="Bao Y."/>
            <person name="Liu F."/>
            <person name="Qi X."/>
            <person name="Gang D.R."/>
            <person name="Wen J."/>
            <person name="Li J."/>
        </authorList>
    </citation>
    <scope>NUCLEOTIDE SEQUENCE</scope>
    <source>
        <strain evidence="2">Dzin_1.0</strain>
    </source>
</reference>
<protein>
    <submittedName>
        <fullName evidence="2">Uncharacterized protein</fullName>
    </submittedName>
</protein>
<feature type="region of interest" description="Disordered" evidence="1">
    <location>
        <begin position="131"/>
        <end position="166"/>
    </location>
</feature>
<keyword evidence="3" id="KW-1185">Reference proteome</keyword>
<evidence type="ECO:0000313" key="2">
    <source>
        <dbReference type="EMBL" id="KAJ0976518.1"/>
    </source>
</evidence>
<name>A0A9D5HHE8_9LILI</name>
<evidence type="ECO:0000256" key="1">
    <source>
        <dbReference type="SAM" id="MobiDB-lite"/>
    </source>
</evidence>